<gene>
    <name evidence="1" type="ORF">EA660_06230</name>
</gene>
<dbReference type="Proteomes" id="UP000292627">
    <property type="component" value="Unassembled WGS sequence"/>
</dbReference>
<evidence type="ECO:0000313" key="2">
    <source>
        <dbReference type="Proteomes" id="UP000292627"/>
    </source>
</evidence>
<proteinExistence type="predicted"/>
<evidence type="ECO:0000313" key="1">
    <source>
        <dbReference type="EMBL" id="TAA26806.1"/>
    </source>
</evidence>
<organism evidence="1 2">
    <name type="scientific">Pseudoxanthomonas winnipegensis</name>
    <dbReference type="NCBI Taxonomy" id="2480810"/>
    <lineage>
        <taxon>Bacteria</taxon>
        <taxon>Pseudomonadati</taxon>
        <taxon>Pseudomonadota</taxon>
        <taxon>Gammaproteobacteria</taxon>
        <taxon>Lysobacterales</taxon>
        <taxon>Lysobacteraceae</taxon>
        <taxon>Pseudoxanthomonas</taxon>
    </lineage>
</organism>
<dbReference type="AlphaFoldDB" id="A0A4Q8LDQ0"/>
<dbReference type="OrthoDB" id="4827574at2"/>
<sequence length="150" mass="16973">MPLHPDFPVVEGHYPLTPDWAITLDAPYNRRIEDGDLVLWNERVTVWMTIWHNDGGASIEARLDDVRQHQSPEAHDLEQEQVGDTLFYAYRLAEEVDDPDDARQPGYYGHAFAADSQVQMAVYFDEEDDVAVARALHRSLVHTGGGDAVD</sequence>
<accession>A0A4Q8LDQ0</accession>
<dbReference type="EMBL" id="SHMC01000002">
    <property type="protein sequence ID" value="TAA26806.1"/>
    <property type="molecule type" value="Genomic_DNA"/>
</dbReference>
<protein>
    <submittedName>
        <fullName evidence="1">Uncharacterized protein</fullName>
    </submittedName>
</protein>
<reference evidence="1 2" key="1">
    <citation type="submission" date="2019-02" db="EMBL/GenBank/DDBJ databases">
        <title>WGS of Pseudoxanthomonas species novum from clinical isolates.</title>
        <authorList>
            <person name="Bernier A.-M."/>
            <person name="Bernard K."/>
            <person name="Vachon A."/>
        </authorList>
    </citation>
    <scope>NUCLEOTIDE SEQUENCE [LARGE SCALE GENOMIC DNA]</scope>
    <source>
        <strain evidence="1 2">NML171200</strain>
    </source>
</reference>
<name>A0A4Q8LDQ0_9GAMM</name>
<dbReference type="RefSeq" id="WP_130550659.1">
    <property type="nucleotide sequence ID" value="NZ_SHMC01000002.1"/>
</dbReference>
<comment type="caution">
    <text evidence="1">The sequence shown here is derived from an EMBL/GenBank/DDBJ whole genome shotgun (WGS) entry which is preliminary data.</text>
</comment>